<protein>
    <submittedName>
        <fullName evidence="1">Uncharacterized protein</fullName>
    </submittedName>
</protein>
<dbReference type="RefSeq" id="WP_108178916.1">
    <property type="nucleotide sequence ID" value="NZ_PZZL01000009.1"/>
</dbReference>
<dbReference type="Proteomes" id="UP000241808">
    <property type="component" value="Unassembled WGS sequence"/>
</dbReference>
<sequence length="78" mass="8455">MRTNRKPVTPLNGDATTSDDALLALIGAARAVAYEAKGFSATATFCLEMGVLELEKEWQSRNGNVVKIFPTRPTQDQA</sequence>
<reference evidence="1 2" key="1">
    <citation type="submission" date="2018-04" db="EMBL/GenBank/DDBJ databases">
        <title>Genomic Encyclopedia of Archaeal and Bacterial Type Strains, Phase II (KMG-II): from individual species to whole genera.</title>
        <authorList>
            <person name="Goeker M."/>
        </authorList>
    </citation>
    <scope>NUCLEOTIDE SEQUENCE [LARGE SCALE GENOMIC DNA]</scope>
    <source>
        <strain evidence="1 2">DSM 25521</strain>
    </source>
</reference>
<evidence type="ECO:0000313" key="1">
    <source>
        <dbReference type="EMBL" id="PTM51819.1"/>
    </source>
</evidence>
<gene>
    <name evidence="1" type="ORF">C8P69_109106</name>
</gene>
<name>A0A2T4YYN4_9HYPH</name>
<proteinExistence type="predicted"/>
<accession>A0A2T4YYN4</accession>
<keyword evidence="2" id="KW-1185">Reference proteome</keyword>
<evidence type="ECO:0000313" key="2">
    <source>
        <dbReference type="Proteomes" id="UP000241808"/>
    </source>
</evidence>
<dbReference type="EMBL" id="PZZL01000009">
    <property type="protein sequence ID" value="PTM51819.1"/>
    <property type="molecule type" value="Genomic_DNA"/>
</dbReference>
<comment type="caution">
    <text evidence="1">The sequence shown here is derived from an EMBL/GenBank/DDBJ whole genome shotgun (WGS) entry which is preliminary data.</text>
</comment>
<dbReference type="AlphaFoldDB" id="A0A2T4YYN4"/>
<organism evidence="1 2">
    <name type="scientific">Phreatobacter oligotrophus</name>
    <dbReference type="NCBI Taxonomy" id="1122261"/>
    <lineage>
        <taxon>Bacteria</taxon>
        <taxon>Pseudomonadati</taxon>
        <taxon>Pseudomonadota</taxon>
        <taxon>Alphaproteobacteria</taxon>
        <taxon>Hyphomicrobiales</taxon>
        <taxon>Phreatobacteraceae</taxon>
        <taxon>Phreatobacter</taxon>
    </lineage>
</organism>